<evidence type="ECO:0000313" key="1">
    <source>
        <dbReference type="EMBL" id="KAK0585858.1"/>
    </source>
</evidence>
<dbReference type="Proteomes" id="UP001168877">
    <property type="component" value="Unassembled WGS sequence"/>
</dbReference>
<accession>A0AA39S5F6</accession>
<organism evidence="1 2">
    <name type="scientific">Acer saccharum</name>
    <name type="common">Sugar maple</name>
    <dbReference type="NCBI Taxonomy" id="4024"/>
    <lineage>
        <taxon>Eukaryota</taxon>
        <taxon>Viridiplantae</taxon>
        <taxon>Streptophyta</taxon>
        <taxon>Embryophyta</taxon>
        <taxon>Tracheophyta</taxon>
        <taxon>Spermatophyta</taxon>
        <taxon>Magnoliopsida</taxon>
        <taxon>eudicotyledons</taxon>
        <taxon>Gunneridae</taxon>
        <taxon>Pentapetalae</taxon>
        <taxon>rosids</taxon>
        <taxon>malvids</taxon>
        <taxon>Sapindales</taxon>
        <taxon>Sapindaceae</taxon>
        <taxon>Hippocastanoideae</taxon>
        <taxon>Acereae</taxon>
        <taxon>Acer</taxon>
    </lineage>
</organism>
<dbReference type="EMBL" id="JAUESC010000383">
    <property type="protein sequence ID" value="KAK0585858.1"/>
    <property type="molecule type" value="Genomic_DNA"/>
</dbReference>
<reference evidence="1" key="2">
    <citation type="submission" date="2023-06" db="EMBL/GenBank/DDBJ databases">
        <authorList>
            <person name="Swenson N.G."/>
            <person name="Wegrzyn J.L."/>
            <person name="Mcevoy S.L."/>
        </authorList>
    </citation>
    <scope>NUCLEOTIDE SEQUENCE</scope>
    <source>
        <strain evidence="1">NS2018</strain>
        <tissue evidence="1">Leaf</tissue>
    </source>
</reference>
<evidence type="ECO:0000313" key="2">
    <source>
        <dbReference type="Proteomes" id="UP001168877"/>
    </source>
</evidence>
<reference evidence="1" key="1">
    <citation type="journal article" date="2022" name="Plant J.">
        <title>Strategies of tolerance reflected in two North American maple genomes.</title>
        <authorList>
            <person name="McEvoy S.L."/>
            <person name="Sezen U.U."/>
            <person name="Trouern-Trend A."/>
            <person name="McMahon S.M."/>
            <person name="Schaberg P.G."/>
            <person name="Yang J."/>
            <person name="Wegrzyn J.L."/>
            <person name="Swenson N.G."/>
        </authorList>
    </citation>
    <scope>NUCLEOTIDE SEQUENCE</scope>
    <source>
        <strain evidence="1">NS2018</strain>
    </source>
</reference>
<keyword evidence="2" id="KW-1185">Reference proteome</keyword>
<gene>
    <name evidence="1" type="ORF">LWI29_035167</name>
</gene>
<comment type="caution">
    <text evidence="1">The sequence shown here is derived from an EMBL/GenBank/DDBJ whole genome shotgun (WGS) entry which is preliminary data.</text>
</comment>
<sequence>MQAIEAKCCLEPKKRRGSKNGGLVIKHAMKSRNKKIGDEGSWNLMVEVVKVIECQFCKKNGPLDGNLDSLSLDEEITKVIETRAALGFDFKGREEEYSHIIAQKEDEDNARPFRSVPFCSVPFRSVLFRSIPFRFLNEWLEDEELMKKDVKGWKDNRANGSRGFVLSSKIKAANLVIKRGIGTKKKDTATIQELEDKLDKVDKKAVSDD</sequence>
<dbReference type="AlphaFoldDB" id="A0AA39S5F6"/>
<proteinExistence type="predicted"/>
<name>A0AA39S5F6_ACESA</name>
<protein>
    <submittedName>
        <fullName evidence="1">Uncharacterized protein</fullName>
    </submittedName>
</protein>